<keyword evidence="2" id="KW-0378">Hydrolase</keyword>
<dbReference type="AlphaFoldDB" id="A0A561ULD2"/>
<accession>A0A561ULD2</accession>
<keyword evidence="3" id="KW-0732">Signal</keyword>
<organism evidence="4 5">
    <name type="scientific">Kitasatospora viridis</name>
    <dbReference type="NCBI Taxonomy" id="281105"/>
    <lineage>
        <taxon>Bacteria</taxon>
        <taxon>Bacillati</taxon>
        <taxon>Actinomycetota</taxon>
        <taxon>Actinomycetes</taxon>
        <taxon>Kitasatosporales</taxon>
        <taxon>Streptomycetaceae</taxon>
        <taxon>Kitasatospora</taxon>
    </lineage>
</organism>
<gene>
    <name evidence="4" type="ORF">FHX73_114040</name>
</gene>
<keyword evidence="1" id="KW-0540">Nuclease</keyword>
<feature type="chain" id="PRO_5038773175" evidence="3">
    <location>
        <begin position="22"/>
        <end position="151"/>
    </location>
</feature>
<comment type="caution">
    <text evidence="4">The sequence shown here is derived from an EMBL/GenBank/DDBJ whole genome shotgun (WGS) entry which is preliminary data.</text>
</comment>
<feature type="signal peptide" evidence="3">
    <location>
        <begin position="1"/>
        <end position="21"/>
    </location>
</feature>
<evidence type="ECO:0000313" key="5">
    <source>
        <dbReference type="Proteomes" id="UP000317940"/>
    </source>
</evidence>
<dbReference type="Proteomes" id="UP000317940">
    <property type="component" value="Unassembled WGS sequence"/>
</dbReference>
<dbReference type="GO" id="GO:0004521">
    <property type="term" value="F:RNA endonuclease activity"/>
    <property type="evidence" value="ECO:0007669"/>
    <property type="project" value="InterPro"/>
</dbReference>
<dbReference type="SUPFAM" id="SSF53933">
    <property type="entry name" value="Microbial ribonucleases"/>
    <property type="match status" value="1"/>
</dbReference>
<dbReference type="Gene3D" id="3.10.450.30">
    <property type="entry name" value="Microbial ribonucleases"/>
    <property type="match status" value="1"/>
</dbReference>
<evidence type="ECO:0000256" key="1">
    <source>
        <dbReference type="ARBA" id="ARBA00022722"/>
    </source>
</evidence>
<keyword evidence="5" id="KW-1185">Reference proteome</keyword>
<proteinExistence type="predicted"/>
<sequence length="151" mass="15856">MTNRLRPIVVAVVLAVAVALAAAYAMGRHQPAARPAVGATAVTSTRAAAGPSPKPGPGQGGVCRTRLPSQAQDTIALIAKGGPFPYRSDGIVFDNREGRLPKQPGAYYHEYTVVTPGAGDRGARRIVTGGAGEEYWTQDHYASFQLVDPRC</sequence>
<reference evidence="4 5" key="1">
    <citation type="submission" date="2019-06" db="EMBL/GenBank/DDBJ databases">
        <title>Sequencing the genomes of 1000 actinobacteria strains.</title>
        <authorList>
            <person name="Klenk H.-P."/>
        </authorList>
    </citation>
    <scope>NUCLEOTIDE SEQUENCE [LARGE SCALE GENOMIC DNA]</scope>
    <source>
        <strain evidence="4 5">DSM 44826</strain>
    </source>
</reference>
<evidence type="ECO:0000313" key="4">
    <source>
        <dbReference type="EMBL" id="TWG00171.1"/>
    </source>
</evidence>
<dbReference type="GO" id="GO:0003723">
    <property type="term" value="F:RNA binding"/>
    <property type="evidence" value="ECO:0007669"/>
    <property type="project" value="InterPro"/>
</dbReference>
<dbReference type="RefSeq" id="WP_145906307.1">
    <property type="nucleotide sequence ID" value="NZ_BAAAMZ010000016.1"/>
</dbReference>
<dbReference type="InterPro" id="IPR000026">
    <property type="entry name" value="N1-like"/>
</dbReference>
<dbReference type="OrthoDB" id="5326845at2"/>
<dbReference type="InterPro" id="IPR016191">
    <property type="entry name" value="Ribonuclease/ribotoxin"/>
</dbReference>
<dbReference type="Pfam" id="PF00545">
    <property type="entry name" value="Ribonuclease"/>
    <property type="match status" value="1"/>
</dbReference>
<protein>
    <submittedName>
        <fullName evidence="4">Ribonuclease T1</fullName>
    </submittedName>
</protein>
<dbReference type="EMBL" id="VIWT01000001">
    <property type="protein sequence ID" value="TWG00171.1"/>
    <property type="molecule type" value="Genomic_DNA"/>
</dbReference>
<name>A0A561ULD2_9ACTN</name>
<evidence type="ECO:0000256" key="3">
    <source>
        <dbReference type="SAM" id="SignalP"/>
    </source>
</evidence>
<dbReference type="GO" id="GO:0016787">
    <property type="term" value="F:hydrolase activity"/>
    <property type="evidence" value="ECO:0007669"/>
    <property type="project" value="UniProtKB-KW"/>
</dbReference>
<evidence type="ECO:0000256" key="2">
    <source>
        <dbReference type="ARBA" id="ARBA00022801"/>
    </source>
</evidence>